<dbReference type="Pfam" id="PF02586">
    <property type="entry name" value="SRAP"/>
    <property type="match status" value="1"/>
</dbReference>
<evidence type="ECO:0000256" key="1">
    <source>
        <dbReference type="ARBA" id="ARBA00008136"/>
    </source>
</evidence>
<sequence>MCGRYAQPIAPETLPEWFARQGVPLESVENADKRTEHRYNIAPTEYAPVYIKKSGDGEDDGSGSDEVRGKIEYMRWGIVPPWITKASDVNKSGYSTFNARFENLTSNRLWKANLSRRCVIPILGYYEWQQVADKKGTNKDKRKTPYFIKRRDGELMFLAGLYHHGTVADNNSSIFTKSSKKDNPKEALGSYTIITREAPKMLKWLHSRMPVVLRPEDDEFTQWLDGKGTSDADYDLLLKKYEHEEDLEWYPVDPAVGNSRTDNERYVKPWKQKSVLNFFKSKPAVKREHPDGTQDAGDAEHTKASADDRQEDGQGQRKRPKIKQEEST</sequence>
<dbReference type="OrthoDB" id="2111841at2759"/>
<keyword evidence="3" id="KW-0227">DNA damage</keyword>
<gene>
    <name evidence="9" type="ORF">PICMEDRAFT_74433</name>
</gene>
<dbReference type="EMBL" id="KV454006">
    <property type="protein sequence ID" value="ODQ44727.1"/>
    <property type="molecule type" value="Genomic_DNA"/>
</dbReference>
<accession>A0A1E3NF08</accession>
<dbReference type="InterPro" id="IPR003738">
    <property type="entry name" value="SRAP"/>
</dbReference>
<dbReference type="InterPro" id="IPR036590">
    <property type="entry name" value="SRAP-like"/>
</dbReference>
<dbReference type="SUPFAM" id="SSF143081">
    <property type="entry name" value="BB1717-like"/>
    <property type="match status" value="1"/>
</dbReference>
<dbReference type="STRING" id="763406.A0A1E3NF08"/>
<keyword evidence="4" id="KW-0378">Hydrolase</keyword>
<organism evidence="9 10">
    <name type="scientific">Pichia membranifaciens NRRL Y-2026</name>
    <dbReference type="NCBI Taxonomy" id="763406"/>
    <lineage>
        <taxon>Eukaryota</taxon>
        <taxon>Fungi</taxon>
        <taxon>Dikarya</taxon>
        <taxon>Ascomycota</taxon>
        <taxon>Saccharomycotina</taxon>
        <taxon>Pichiomycetes</taxon>
        <taxon>Pichiales</taxon>
        <taxon>Pichiaceae</taxon>
        <taxon>Pichia</taxon>
    </lineage>
</organism>
<evidence type="ECO:0000256" key="7">
    <source>
        <dbReference type="ARBA" id="ARBA00023239"/>
    </source>
</evidence>
<dbReference type="RefSeq" id="XP_019015840.1">
    <property type="nucleotide sequence ID" value="XM_019164768.1"/>
</dbReference>
<dbReference type="AlphaFoldDB" id="A0A1E3NF08"/>
<proteinExistence type="inferred from homology"/>
<keyword evidence="6" id="KW-0238">DNA-binding</keyword>
<keyword evidence="5" id="KW-0190">Covalent protein-DNA linkage</keyword>
<feature type="region of interest" description="Disordered" evidence="8">
    <location>
        <begin position="281"/>
        <end position="328"/>
    </location>
</feature>
<reference evidence="9 10" key="1">
    <citation type="journal article" date="2016" name="Proc. Natl. Acad. Sci. U.S.A.">
        <title>Comparative genomics of biotechnologically important yeasts.</title>
        <authorList>
            <person name="Riley R."/>
            <person name="Haridas S."/>
            <person name="Wolfe K.H."/>
            <person name="Lopes M.R."/>
            <person name="Hittinger C.T."/>
            <person name="Goeker M."/>
            <person name="Salamov A.A."/>
            <person name="Wisecaver J.H."/>
            <person name="Long T.M."/>
            <person name="Calvey C.H."/>
            <person name="Aerts A.L."/>
            <person name="Barry K.W."/>
            <person name="Choi C."/>
            <person name="Clum A."/>
            <person name="Coughlan A.Y."/>
            <person name="Deshpande S."/>
            <person name="Douglass A.P."/>
            <person name="Hanson S.J."/>
            <person name="Klenk H.-P."/>
            <person name="LaButti K.M."/>
            <person name="Lapidus A."/>
            <person name="Lindquist E.A."/>
            <person name="Lipzen A.M."/>
            <person name="Meier-Kolthoff J.P."/>
            <person name="Ohm R.A."/>
            <person name="Otillar R.P."/>
            <person name="Pangilinan J.L."/>
            <person name="Peng Y."/>
            <person name="Rokas A."/>
            <person name="Rosa C.A."/>
            <person name="Scheuner C."/>
            <person name="Sibirny A.A."/>
            <person name="Slot J.C."/>
            <person name="Stielow J.B."/>
            <person name="Sun H."/>
            <person name="Kurtzman C.P."/>
            <person name="Blackwell M."/>
            <person name="Grigoriev I.V."/>
            <person name="Jeffries T.W."/>
        </authorList>
    </citation>
    <scope>NUCLEOTIDE SEQUENCE [LARGE SCALE GENOMIC DNA]</scope>
    <source>
        <strain evidence="9 10">NRRL Y-2026</strain>
    </source>
</reference>
<dbReference type="GeneID" id="30181455"/>
<protein>
    <recommendedName>
        <fullName evidence="11">DUF159-domain-containing protein</fullName>
    </recommendedName>
</protein>
<evidence type="ECO:0000256" key="6">
    <source>
        <dbReference type="ARBA" id="ARBA00023125"/>
    </source>
</evidence>
<dbReference type="Proteomes" id="UP000094455">
    <property type="component" value="Unassembled WGS sequence"/>
</dbReference>
<keyword evidence="10" id="KW-1185">Reference proteome</keyword>
<dbReference type="PANTHER" id="PTHR13604:SF0">
    <property type="entry name" value="ABASIC SITE PROCESSING PROTEIN HMCES"/>
    <property type="match status" value="1"/>
</dbReference>
<dbReference type="GO" id="GO:0006508">
    <property type="term" value="P:proteolysis"/>
    <property type="evidence" value="ECO:0007669"/>
    <property type="project" value="UniProtKB-KW"/>
</dbReference>
<keyword evidence="7" id="KW-0456">Lyase</keyword>
<name>A0A1E3NF08_9ASCO</name>
<evidence type="ECO:0000256" key="3">
    <source>
        <dbReference type="ARBA" id="ARBA00022763"/>
    </source>
</evidence>
<dbReference type="Gene3D" id="3.90.1680.10">
    <property type="entry name" value="SOS response associated peptidase-like"/>
    <property type="match status" value="1"/>
</dbReference>
<evidence type="ECO:0000256" key="8">
    <source>
        <dbReference type="SAM" id="MobiDB-lite"/>
    </source>
</evidence>
<evidence type="ECO:0008006" key="11">
    <source>
        <dbReference type="Google" id="ProtNLM"/>
    </source>
</evidence>
<feature type="compositionally biased region" description="Basic and acidic residues" evidence="8">
    <location>
        <begin position="285"/>
        <end position="315"/>
    </location>
</feature>
<evidence type="ECO:0000313" key="10">
    <source>
        <dbReference type="Proteomes" id="UP000094455"/>
    </source>
</evidence>
<dbReference type="PANTHER" id="PTHR13604">
    <property type="entry name" value="DC12-RELATED"/>
    <property type="match status" value="1"/>
</dbReference>
<dbReference type="GO" id="GO:0003697">
    <property type="term" value="F:single-stranded DNA binding"/>
    <property type="evidence" value="ECO:0007669"/>
    <property type="project" value="InterPro"/>
</dbReference>
<dbReference type="GO" id="GO:0008233">
    <property type="term" value="F:peptidase activity"/>
    <property type="evidence" value="ECO:0007669"/>
    <property type="project" value="UniProtKB-KW"/>
</dbReference>
<comment type="similarity">
    <text evidence="1">Belongs to the SOS response-associated peptidase family.</text>
</comment>
<dbReference type="GO" id="GO:0106300">
    <property type="term" value="P:protein-DNA covalent cross-linking repair"/>
    <property type="evidence" value="ECO:0007669"/>
    <property type="project" value="InterPro"/>
</dbReference>
<evidence type="ECO:0000256" key="4">
    <source>
        <dbReference type="ARBA" id="ARBA00022801"/>
    </source>
</evidence>
<evidence type="ECO:0000256" key="5">
    <source>
        <dbReference type="ARBA" id="ARBA00023124"/>
    </source>
</evidence>
<evidence type="ECO:0000313" key="9">
    <source>
        <dbReference type="EMBL" id="ODQ44727.1"/>
    </source>
</evidence>
<evidence type="ECO:0000256" key="2">
    <source>
        <dbReference type="ARBA" id="ARBA00022670"/>
    </source>
</evidence>
<keyword evidence="2" id="KW-0645">Protease</keyword>
<dbReference type="GO" id="GO:0016829">
    <property type="term" value="F:lyase activity"/>
    <property type="evidence" value="ECO:0007669"/>
    <property type="project" value="UniProtKB-KW"/>
</dbReference>